<dbReference type="WBParaSite" id="Pan_g10974.t1">
    <property type="protein sequence ID" value="Pan_g10974.t1"/>
    <property type="gene ID" value="Pan_g10974"/>
</dbReference>
<dbReference type="AlphaFoldDB" id="A0A7E4UPK8"/>
<name>A0A7E4UPK8_PANRE</name>
<reference evidence="1" key="1">
    <citation type="journal article" date="2013" name="Genetics">
        <title>The draft genome and transcriptome of Panagrellus redivivus are shaped by the harsh demands of a free-living lifestyle.</title>
        <authorList>
            <person name="Srinivasan J."/>
            <person name="Dillman A.R."/>
            <person name="Macchietto M.G."/>
            <person name="Heikkinen L."/>
            <person name="Lakso M."/>
            <person name="Fracchia K.M."/>
            <person name="Antoshechkin I."/>
            <person name="Mortazavi A."/>
            <person name="Wong G."/>
            <person name="Sternberg P.W."/>
        </authorList>
    </citation>
    <scope>NUCLEOTIDE SEQUENCE [LARGE SCALE GENOMIC DNA]</scope>
    <source>
        <strain evidence="1">MT8872</strain>
    </source>
</reference>
<keyword evidence="1" id="KW-1185">Reference proteome</keyword>
<protein>
    <submittedName>
        <fullName evidence="2">Uncharacterized protein</fullName>
    </submittedName>
</protein>
<evidence type="ECO:0000313" key="2">
    <source>
        <dbReference type="WBParaSite" id="Pan_g10974.t1"/>
    </source>
</evidence>
<organism evidence="1 2">
    <name type="scientific">Panagrellus redivivus</name>
    <name type="common">Microworm</name>
    <dbReference type="NCBI Taxonomy" id="6233"/>
    <lineage>
        <taxon>Eukaryota</taxon>
        <taxon>Metazoa</taxon>
        <taxon>Ecdysozoa</taxon>
        <taxon>Nematoda</taxon>
        <taxon>Chromadorea</taxon>
        <taxon>Rhabditida</taxon>
        <taxon>Tylenchina</taxon>
        <taxon>Panagrolaimomorpha</taxon>
        <taxon>Panagrolaimoidea</taxon>
        <taxon>Panagrolaimidae</taxon>
        <taxon>Panagrellus</taxon>
    </lineage>
</organism>
<dbReference type="Proteomes" id="UP000492821">
    <property type="component" value="Unassembled WGS sequence"/>
</dbReference>
<accession>A0A7E4UPK8</accession>
<proteinExistence type="predicted"/>
<sequence>MVISGLQKRLPLESAVRTPSEAAKCSEGEHPILGIGFYYVDPCRINAATKDMEKTANPILRWFSVAVQSTRLRSPIELFVNLSN</sequence>
<reference evidence="2" key="2">
    <citation type="submission" date="2020-10" db="UniProtKB">
        <authorList>
            <consortium name="WormBaseParasite"/>
        </authorList>
    </citation>
    <scope>IDENTIFICATION</scope>
</reference>
<evidence type="ECO:0000313" key="1">
    <source>
        <dbReference type="Proteomes" id="UP000492821"/>
    </source>
</evidence>